<name>A0AAJ0HET9_9PEZI</name>
<evidence type="ECO:0000313" key="2">
    <source>
        <dbReference type="Proteomes" id="UP001275084"/>
    </source>
</evidence>
<evidence type="ECO:0000313" key="1">
    <source>
        <dbReference type="EMBL" id="KAK3349558.1"/>
    </source>
</evidence>
<dbReference type="Proteomes" id="UP001275084">
    <property type="component" value="Unassembled WGS sequence"/>
</dbReference>
<sequence length="78" mass="9134">MSLAHSYVIPYTADSNFDEISVYDALEEYLTVEHTIRFAIKIPRNKAPQLKTDQPLSPEMVRRVERLVNRTGRRSSRR</sequence>
<reference evidence="1" key="2">
    <citation type="submission" date="2023-06" db="EMBL/GenBank/DDBJ databases">
        <authorList>
            <consortium name="Lawrence Berkeley National Laboratory"/>
            <person name="Haridas S."/>
            <person name="Hensen N."/>
            <person name="Bonometti L."/>
            <person name="Westerberg I."/>
            <person name="Brannstrom I.O."/>
            <person name="Guillou S."/>
            <person name="Cros-Aarteil S."/>
            <person name="Calhoun S."/>
            <person name="Kuo A."/>
            <person name="Mondo S."/>
            <person name="Pangilinan J."/>
            <person name="Riley R."/>
            <person name="Labutti K."/>
            <person name="Andreopoulos B."/>
            <person name="Lipzen A."/>
            <person name="Chen C."/>
            <person name="Yanf M."/>
            <person name="Daum C."/>
            <person name="Ng V."/>
            <person name="Clum A."/>
            <person name="Steindorff A."/>
            <person name="Ohm R."/>
            <person name="Martin F."/>
            <person name="Silar P."/>
            <person name="Natvig D."/>
            <person name="Lalanne C."/>
            <person name="Gautier V."/>
            <person name="Ament-Velasquez S.L."/>
            <person name="Kruys A."/>
            <person name="Hutchinson M.I."/>
            <person name="Powell A.J."/>
            <person name="Barry K."/>
            <person name="Miller A.N."/>
            <person name="Grigoriev I.V."/>
            <person name="Debuchy R."/>
            <person name="Gladieux P."/>
            <person name="Thoren M.H."/>
            <person name="Johannesson H."/>
        </authorList>
    </citation>
    <scope>NUCLEOTIDE SEQUENCE</scope>
    <source>
        <strain evidence="1">CBS 955.72</strain>
    </source>
</reference>
<organism evidence="1 2">
    <name type="scientific">Lasiosphaeria hispida</name>
    <dbReference type="NCBI Taxonomy" id="260671"/>
    <lineage>
        <taxon>Eukaryota</taxon>
        <taxon>Fungi</taxon>
        <taxon>Dikarya</taxon>
        <taxon>Ascomycota</taxon>
        <taxon>Pezizomycotina</taxon>
        <taxon>Sordariomycetes</taxon>
        <taxon>Sordariomycetidae</taxon>
        <taxon>Sordariales</taxon>
        <taxon>Lasiosphaeriaceae</taxon>
        <taxon>Lasiosphaeria</taxon>
    </lineage>
</organism>
<protein>
    <submittedName>
        <fullName evidence="1">Uncharacterized protein</fullName>
    </submittedName>
</protein>
<dbReference type="EMBL" id="JAUIQD010000005">
    <property type="protein sequence ID" value="KAK3349558.1"/>
    <property type="molecule type" value="Genomic_DNA"/>
</dbReference>
<proteinExistence type="predicted"/>
<gene>
    <name evidence="1" type="ORF">B0T25DRAFT_570180</name>
</gene>
<reference evidence="1" key="1">
    <citation type="journal article" date="2023" name="Mol. Phylogenet. Evol.">
        <title>Genome-scale phylogeny and comparative genomics of the fungal order Sordariales.</title>
        <authorList>
            <person name="Hensen N."/>
            <person name="Bonometti L."/>
            <person name="Westerberg I."/>
            <person name="Brannstrom I.O."/>
            <person name="Guillou S."/>
            <person name="Cros-Aarteil S."/>
            <person name="Calhoun S."/>
            <person name="Haridas S."/>
            <person name="Kuo A."/>
            <person name="Mondo S."/>
            <person name="Pangilinan J."/>
            <person name="Riley R."/>
            <person name="LaButti K."/>
            <person name="Andreopoulos B."/>
            <person name="Lipzen A."/>
            <person name="Chen C."/>
            <person name="Yan M."/>
            <person name="Daum C."/>
            <person name="Ng V."/>
            <person name="Clum A."/>
            <person name="Steindorff A."/>
            <person name="Ohm R.A."/>
            <person name="Martin F."/>
            <person name="Silar P."/>
            <person name="Natvig D.O."/>
            <person name="Lalanne C."/>
            <person name="Gautier V."/>
            <person name="Ament-Velasquez S.L."/>
            <person name="Kruys A."/>
            <person name="Hutchinson M.I."/>
            <person name="Powell A.J."/>
            <person name="Barry K."/>
            <person name="Miller A.N."/>
            <person name="Grigoriev I.V."/>
            <person name="Debuchy R."/>
            <person name="Gladieux P."/>
            <person name="Hiltunen Thoren M."/>
            <person name="Johannesson H."/>
        </authorList>
    </citation>
    <scope>NUCLEOTIDE SEQUENCE</scope>
    <source>
        <strain evidence="1">CBS 955.72</strain>
    </source>
</reference>
<comment type="caution">
    <text evidence="1">The sequence shown here is derived from an EMBL/GenBank/DDBJ whole genome shotgun (WGS) entry which is preliminary data.</text>
</comment>
<dbReference type="AlphaFoldDB" id="A0AAJ0HET9"/>
<keyword evidence="2" id="KW-1185">Reference proteome</keyword>
<accession>A0AAJ0HET9</accession>